<dbReference type="Proteomes" id="UP001141253">
    <property type="component" value="Chromosome 6"/>
</dbReference>
<keyword evidence="2" id="KW-1185">Reference proteome</keyword>
<sequence>MFEHFPIPFHNIVSPNTVATDYKRYVAELERTFLTRINPLPFNKYSLFLYCFWVLMD</sequence>
<accession>A0ABQ9BCB1</accession>
<evidence type="ECO:0000313" key="1">
    <source>
        <dbReference type="EMBL" id="KAJ6381889.1"/>
    </source>
</evidence>
<protein>
    <submittedName>
        <fullName evidence="1">Uncharacterized protein</fullName>
    </submittedName>
</protein>
<name>A0ABQ9BCB1_9ROSI</name>
<organism evidence="1 2">
    <name type="scientific">Salix suchowensis</name>
    <dbReference type="NCBI Taxonomy" id="1278906"/>
    <lineage>
        <taxon>Eukaryota</taxon>
        <taxon>Viridiplantae</taxon>
        <taxon>Streptophyta</taxon>
        <taxon>Embryophyta</taxon>
        <taxon>Tracheophyta</taxon>
        <taxon>Spermatophyta</taxon>
        <taxon>Magnoliopsida</taxon>
        <taxon>eudicotyledons</taxon>
        <taxon>Gunneridae</taxon>
        <taxon>Pentapetalae</taxon>
        <taxon>rosids</taxon>
        <taxon>fabids</taxon>
        <taxon>Malpighiales</taxon>
        <taxon>Salicaceae</taxon>
        <taxon>Saliceae</taxon>
        <taxon>Salix</taxon>
    </lineage>
</organism>
<comment type="caution">
    <text evidence="1">The sequence shown here is derived from an EMBL/GenBank/DDBJ whole genome shotgun (WGS) entry which is preliminary data.</text>
</comment>
<reference evidence="1" key="1">
    <citation type="submission" date="2022-10" db="EMBL/GenBank/DDBJ databases">
        <authorList>
            <person name="Hyden B.L."/>
            <person name="Feng K."/>
            <person name="Yates T."/>
            <person name="Jawdy S."/>
            <person name="Smart L.B."/>
            <person name="Muchero W."/>
        </authorList>
    </citation>
    <scope>NUCLEOTIDE SEQUENCE</scope>
    <source>
        <tissue evidence="1">Shoot tip</tissue>
    </source>
</reference>
<evidence type="ECO:0000313" key="2">
    <source>
        <dbReference type="Proteomes" id="UP001141253"/>
    </source>
</evidence>
<reference evidence="1" key="2">
    <citation type="journal article" date="2023" name="Int. J. Mol. Sci.">
        <title>De Novo Assembly and Annotation of 11 Diverse Shrub Willow (Salix) Genomes Reveals Novel Gene Organization in Sex-Linked Regions.</title>
        <authorList>
            <person name="Hyden B."/>
            <person name="Feng K."/>
            <person name="Yates T.B."/>
            <person name="Jawdy S."/>
            <person name="Cereghino C."/>
            <person name="Smart L.B."/>
            <person name="Muchero W."/>
        </authorList>
    </citation>
    <scope>NUCLEOTIDE SEQUENCE</scope>
    <source>
        <tissue evidence="1">Shoot tip</tissue>
    </source>
</reference>
<proteinExistence type="predicted"/>
<dbReference type="EMBL" id="JAPFFI010000009">
    <property type="protein sequence ID" value="KAJ6381889.1"/>
    <property type="molecule type" value="Genomic_DNA"/>
</dbReference>
<gene>
    <name evidence="1" type="ORF">OIU77_030526</name>
</gene>